<organism evidence="1 2">
    <name type="scientific">Mya arenaria</name>
    <name type="common">Soft-shell clam</name>
    <dbReference type="NCBI Taxonomy" id="6604"/>
    <lineage>
        <taxon>Eukaryota</taxon>
        <taxon>Metazoa</taxon>
        <taxon>Spiralia</taxon>
        <taxon>Lophotrochozoa</taxon>
        <taxon>Mollusca</taxon>
        <taxon>Bivalvia</taxon>
        <taxon>Autobranchia</taxon>
        <taxon>Heteroconchia</taxon>
        <taxon>Euheterodonta</taxon>
        <taxon>Imparidentia</taxon>
        <taxon>Neoheterodontei</taxon>
        <taxon>Myida</taxon>
        <taxon>Myoidea</taxon>
        <taxon>Myidae</taxon>
        <taxon>Mya</taxon>
    </lineage>
</organism>
<dbReference type="EMBL" id="CP111016">
    <property type="protein sequence ID" value="WAR06327.1"/>
    <property type="molecule type" value="Genomic_DNA"/>
</dbReference>
<accession>A0ABY7EC06</accession>
<evidence type="ECO:0000313" key="1">
    <source>
        <dbReference type="EMBL" id="WAR06327.1"/>
    </source>
</evidence>
<evidence type="ECO:0000313" key="2">
    <source>
        <dbReference type="Proteomes" id="UP001164746"/>
    </source>
</evidence>
<dbReference type="Proteomes" id="UP001164746">
    <property type="component" value="Chromosome 5"/>
</dbReference>
<proteinExistence type="predicted"/>
<gene>
    <name evidence="1" type="ORF">MAR_021696</name>
</gene>
<reference evidence="1" key="1">
    <citation type="submission" date="2022-11" db="EMBL/GenBank/DDBJ databases">
        <title>Centuries of genome instability and evolution in soft-shell clam transmissible cancer (bioRxiv).</title>
        <authorList>
            <person name="Hart S.F.M."/>
            <person name="Yonemitsu M.A."/>
            <person name="Giersch R.M."/>
            <person name="Beal B.F."/>
            <person name="Arriagada G."/>
            <person name="Davis B.W."/>
            <person name="Ostrander E.A."/>
            <person name="Goff S.P."/>
            <person name="Metzger M.J."/>
        </authorList>
    </citation>
    <scope>NUCLEOTIDE SEQUENCE</scope>
    <source>
        <strain evidence="1">MELC-2E11</strain>
        <tissue evidence="1">Siphon/mantle</tissue>
    </source>
</reference>
<sequence>HYSATPVPGYICPDHQLSAEKKLAEATKHIDYIDHLVDRLTRRPGLKSDLHRHQFILTCNEPFLASKTHCSEDD</sequence>
<feature type="non-terminal residue" evidence="1">
    <location>
        <position position="74"/>
    </location>
</feature>
<keyword evidence="2" id="KW-1185">Reference proteome</keyword>
<name>A0ABY7EC06_MYAAR</name>
<protein>
    <submittedName>
        <fullName evidence="1">Uncharacterized protein</fullName>
    </submittedName>
</protein>